<feature type="domain" description="Sushi" evidence="4">
    <location>
        <begin position="239"/>
        <end position="294"/>
    </location>
</feature>
<dbReference type="Proteomes" id="UP001153292">
    <property type="component" value="Chromosome 4"/>
</dbReference>
<proteinExistence type="predicted"/>
<accession>A0ABN8BE25</accession>
<feature type="chain" id="PRO_5046655203" description="Sushi domain-containing protein" evidence="3">
    <location>
        <begin position="20"/>
        <end position="362"/>
    </location>
</feature>
<evidence type="ECO:0000313" key="6">
    <source>
        <dbReference type="Proteomes" id="UP001153292"/>
    </source>
</evidence>
<dbReference type="InterPro" id="IPR000436">
    <property type="entry name" value="Sushi_SCR_CCP_dom"/>
</dbReference>
<dbReference type="EMBL" id="OU963897">
    <property type="protein sequence ID" value="CAH0405444.1"/>
    <property type="molecule type" value="Genomic_DNA"/>
</dbReference>
<evidence type="ECO:0000256" key="3">
    <source>
        <dbReference type="SAM" id="SignalP"/>
    </source>
</evidence>
<gene>
    <name evidence="5" type="ORF">CHILSU_LOCUS8809</name>
</gene>
<evidence type="ECO:0000256" key="2">
    <source>
        <dbReference type="PROSITE-ProRule" id="PRU00302"/>
    </source>
</evidence>
<dbReference type="PROSITE" id="PS50923">
    <property type="entry name" value="SUSHI"/>
    <property type="match status" value="1"/>
</dbReference>
<evidence type="ECO:0000259" key="4">
    <source>
        <dbReference type="PROSITE" id="PS50923"/>
    </source>
</evidence>
<dbReference type="SMART" id="SM00032">
    <property type="entry name" value="CCP"/>
    <property type="match status" value="2"/>
</dbReference>
<organism evidence="5 6">
    <name type="scientific">Chilo suppressalis</name>
    <name type="common">Asiatic rice borer moth</name>
    <dbReference type="NCBI Taxonomy" id="168631"/>
    <lineage>
        <taxon>Eukaryota</taxon>
        <taxon>Metazoa</taxon>
        <taxon>Ecdysozoa</taxon>
        <taxon>Arthropoda</taxon>
        <taxon>Hexapoda</taxon>
        <taxon>Insecta</taxon>
        <taxon>Pterygota</taxon>
        <taxon>Neoptera</taxon>
        <taxon>Endopterygota</taxon>
        <taxon>Lepidoptera</taxon>
        <taxon>Glossata</taxon>
        <taxon>Ditrysia</taxon>
        <taxon>Pyraloidea</taxon>
        <taxon>Crambidae</taxon>
        <taxon>Crambinae</taxon>
        <taxon>Chilo</taxon>
    </lineage>
</organism>
<keyword evidence="6" id="KW-1185">Reference proteome</keyword>
<protein>
    <recommendedName>
        <fullName evidence="4">Sushi domain-containing protein</fullName>
    </recommendedName>
</protein>
<evidence type="ECO:0000256" key="1">
    <source>
        <dbReference type="ARBA" id="ARBA00023157"/>
    </source>
</evidence>
<evidence type="ECO:0000313" key="5">
    <source>
        <dbReference type="EMBL" id="CAH0405444.1"/>
    </source>
</evidence>
<keyword evidence="1" id="KW-1015">Disulfide bond</keyword>
<keyword evidence="3" id="KW-0732">Signal</keyword>
<feature type="signal peptide" evidence="3">
    <location>
        <begin position="1"/>
        <end position="19"/>
    </location>
</feature>
<keyword evidence="2" id="KW-0768">Sushi</keyword>
<name>A0ABN8BE25_CHISP</name>
<comment type="caution">
    <text evidence="2">Lacks conserved residue(s) required for the propagation of feature annotation.</text>
</comment>
<sequence length="362" mass="41188">MMSVLVAFTVFHFFGALDAWQTDIDINRVKLLSSKGTQSEHFHQGKNSVGYQYKRSNDYDDYSSGVSEWHKAAQPMRGVSSNSAETIKVYRSREDPRLFYQSDSYIKESNRKKINRTVSEIYPNRDVVRPHEFASRSLPLQAYDRNSNLIDSSYTNFCIRCPHDRTIIAKPGSDRVMIQSPALLSCSGLKAPRDVRFSTVYGPKFGSLLEKGSHMIIGRISYRNKILKLCKMQVHVMLHDCPVPSYLIARCDERSKLCQFTCRDPGLDLQGHKSLSCGDSVRPRWNGKLPVCKARTWCAAPIPPDYGHLSCKGTTLESNGMSEGSTCRVRCARGWHWSPRATTACRRGAWTYDLTCQPKRRH</sequence>
<reference evidence="5" key="1">
    <citation type="submission" date="2021-12" db="EMBL/GenBank/DDBJ databases">
        <authorList>
            <person name="King R."/>
        </authorList>
    </citation>
    <scope>NUCLEOTIDE SEQUENCE</scope>
</reference>